<accession>A0A1J4KB11</accession>
<dbReference type="EC" id="2.3.1.225" evidence="7"/>
<feature type="transmembrane region" description="Helical" evidence="7">
    <location>
        <begin position="183"/>
        <end position="203"/>
    </location>
</feature>
<comment type="similarity">
    <text evidence="7">Belongs to the DHHC palmitoyltransferase family.</text>
</comment>
<dbReference type="PROSITE" id="PS50216">
    <property type="entry name" value="DHHC"/>
    <property type="match status" value="1"/>
</dbReference>
<dbReference type="Proteomes" id="UP000179807">
    <property type="component" value="Unassembled WGS sequence"/>
</dbReference>
<evidence type="ECO:0000256" key="1">
    <source>
        <dbReference type="ARBA" id="ARBA00004141"/>
    </source>
</evidence>
<dbReference type="AlphaFoldDB" id="A0A1J4KB11"/>
<dbReference type="OrthoDB" id="331948at2759"/>
<dbReference type="GeneID" id="94838767"/>
<dbReference type="VEuPathDB" id="TrichDB:TRFO_24989"/>
<feature type="transmembrane region" description="Helical" evidence="7">
    <location>
        <begin position="215"/>
        <end position="237"/>
    </location>
</feature>
<dbReference type="InterPro" id="IPR001594">
    <property type="entry name" value="Palmitoyltrfase_DHHC"/>
</dbReference>
<feature type="domain" description="Palmitoyltransferase DHHC" evidence="8">
    <location>
        <begin position="140"/>
        <end position="255"/>
    </location>
</feature>
<comment type="subcellular location">
    <subcellularLocation>
        <location evidence="1">Membrane</location>
        <topology evidence="1">Multi-pass membrane protein</topology>
    </subcellularLocation>
</comment>
<evidence type="ECO:0000313" key="9">
    <source>
        <dbReference type="EMBL" id="OHT06886.1"/>
    </source>
</evidence>
<name>A0A1J4KB11_9EUKA</name>
<evidence type="ECO:0000256" key="2">
    <source>
        <dbReference type="ARBA" id="ARBA00022679"/>
    </source>
</evidence>
<evidence type="ECO:0000256" key="6">
    <source>
        <dbReference type="ARBA" id="ARBA00023315"/>
    </source>
</evidence>
<evidence type="ECO:0000259" key="8">
    <source>
        <dbReference type="Pfam" id="PF01529"/>
    </source>
</evidence>
<evidence type="ECO:0000256" key="5">
    <source>
        <dbReference type="ARBA" id="ARBA00023136"/>
    </source>
</evidence>
<proteinExistence type="inferred from homology"/>
<feature type="transmembrane region" description="Helical" evidence="7">
    <location>
        <begin position="84"/>
        <end position="101"/>
    </location>
</feature>
<dbReference type="PANTHER" id="PTHR22883">
    <property type="entry name" value="ZINC FINGER DHHC DOMAIN CONTAINING PROTEIN"/>
    <property type="match status" value="1"/>
</dbReference>
<evidence type="ECO:0000256" key="3">
    <source>
        <dbReference type="ARBA" id="ARBA00022692"/>
    </source>
</evidence>
<evidence type="ECO:0000313" key="10">
    <source>
        <dbReference type="Proteomes" id="UP000179807"/>
    </source>
</evidence>
<dbReference type="GO" id="GO:0005783">
    <property type="term" value="C:endoplasmic reticulum"/>
    <property type="evidence" value="ECO:0007669"/>
    <property type="project" value="TreeGrafter"/>
</dbReference>
<comment type="domain">
    <text evidence="7">The DHHC domain is required for palmitoyltransferase activity.</text>
</comment>
<keyword evidence="5 7" id="KW-0472">Membrane</keyword>
<dbReference type="GO" id="GO:0016020">
    <property type="term" value="C:membrane"/>
    <property type="evidence" value="ECO:0007669"/>
    <property type="project" value="UniProtKB-SubCell"/>
</dbReference>
<feature type="transmembrane region" description="Helical" evidence="7">
    <location>
        <begin position="54"/>
        <end position="72"/>
    </location>
</feature>
<protein>
    <recommendedName>
        <fullName evidence="7">Palmitoyltransferase</fullName>
        <ecNumber evidence="7">2.3.1.225</ecNumber>
    </recommendedName>
</protein>
<dbReference type="GO" id="GO:0019706">
    <property type="term" value="F:protein-cysteine S-palmitoyltransferase activity"/>
    <property type="evidence" value="ECO:0007669"/>
    <property type="project" value="UniProtKB-EC"/>
</dbReference>
<keyword evidence="3 7" id="KW-0812">Transmembrane</keyword>
<reference evidence="9" key="1">
    <citation type="submission" date="2016-10" db="EMBL/GenBank/DDBJ databases">
        <authorList>
            <person name="Benchimol M."/>
            <person name="Almeida L.G."/>
            <person name="Vasconcelos A.T."/>
            <person name="Perreira-Neves A."/>
            <person name="Rosa I.A."/>
            <person name="Tasca T."/>
            <person name="Bogo M.R."/>
            <person name="de Souza W."/>
        </authorList>
    </citation>
    <scope>NUCLEOTIDE SEQUENCE [LARGE SCALE GENOMIC DNA]</scope>
    <source>
        <strain evidence="9">K</strain>
    </source>
</reference>
<dbReference type="InterPro" id="IPR039859">
    <property type="entry name" value="PFA4/ZDH16/20/ERF2-like"/>
</dbReference>
<evidence type="ECO:0000256" key="4">
    <source>
        <dbReference type="ARBA" id="ARBA00022989"/>
    </source>
</evidence>
<keyword evidence="2 7" id="KW-0808">Transferase</keyword>
<organism evidence="9 10">
    <name type="scientific">Tritrichomonas foetus</name>
    <dbReference type="NCBI Taxonomy" id="1144522"/>
    <lineage>
        <taxon>Eukaryota</taxon>
        <taxon>Metamonada</taxon>
        <taxon>Parabasalia</taxon>
        <taxon>Tritrichomonadida</taxon>
        <taxon>Tritrichomonadidae</taxon>
        <taxon>Tritrichomonas</taxon>
    </lineage>
</organism>
<sequence>MQGSDEHQPLLSENLRQKGVPFLTTWRSAFNSKDFWFAYGEDISLMYKHINVKLCTPFCMTLLFLSFFIWKYQIYDILYLEDGFYLVMMTVLFITSYIAYIRTMCTDPGYLPFYYPAHPEKQTYSKEEMRAGHGGKLEQIVWARRQERPGRCVFSKGAGYFVLRGDHFCVWISNWIAIKNHRYFYIFILTASIYLDMVFVDAIQLFCRYRELHSMYFHIFTIFTSFAFGALITFQLYQQTFLIAKNILTLEMMKENHKDYDRGCLNNCEEVCGPKKYMLFWIFPCFTIKSPVDPFTIPELGGPNISLEEVYEYRQRKEDGTLDEMFNLPNERKENPFVV</sequence>
<dbReference type="GO" id="GO:0005794">
    <property type="term" value="C:Golgi apparatus"/>
    <property type="evidence" value="ECO:0007669"/>
    <property type="project" value="TreeGrafter"/>
</dbReference>
<gene>
    <name evidence="9" type="ORF">TRFO_24989</name>
</gene>
<keyword evidence="6 7" id="KW-0012">Acyltransferase</keyword>
<dbReference type="Pfam" id="PF01529">
    <property type="entry name" value="DHHC"/>
    <property type="match status" value="1"/>
</dbReference>
<keyword evidence="4 7" id="KW-1133">Transmembrane helix</keyword>
<comment type="caution">
    <text evidence="9">The sequence shown here is derived from an EMBL/GenBank/DDBJ whole genome shotgun (WGS) entry which is preliminary data.</text>
</comment>
<comment type="catalytic activity">
    <reaction evidence="7">
        <text>L-cysteinyl-[protein] + hexadecanoyl-CoA = S-hexadecanoyl-L-cysteinyl-[protein] + CoA</text>
        <dbReference type="Rhea" id="RHEA:36683"/>
        <dbReference type="Rhea" id="RHEA-COMP:10131"/>
        <dbReference type="Rhea" id="RHEA-COMP:11032"/>
        <dbReference type="ChEBI" id="CHEBI:29950"/>
        <dbReference type="ChEBI" id="CHEBI:57287"/>
        <dbReference type="ChEBI" id="CHEBI:57379"/>
        <dbReference type="ChEBI" id="CHEBI:74151"/>
        <dbReference type="EC" id="2.3.1.225"/>
    </reaction>
</comment>
<evidence type="ECO:0000256" key="7">
    <source>
        <dbReference type="RuleBase" id="RU079119"/>
    </source>
</evidence>
<dbReference type="EMBL" id="MLAK01000712">
    <property type="protein sequence ID" value="OHT06886.1"/>
    <property type="molecule type" value="Genomic_DNA"/>
</dbReference>
<dbReference type="RefSeq" id="XP_068360022.1">
    <property type="nucleotide sequence ID" value="XM_068504063.1"/>
</dbReference>
<dbReference type="PANTHER" id="PTHR22883:SF147">
    <property type="entry name" value="PALMITOYLTRANSFERASE"/>
    <property type="match status" value="1"/>
</dbReference>
<keyword evidence="10" id="KW-1185">Reference proteome</keyword>
<dbReference type="GO" id="GO:0006612">
    <property type="term" value="P:protein targeting to membrane"/>
    <property type="evidence" value="ECO:0007669"/>
    <property type="project" value="TreeGrafter"/>
</dbReference>